<evidence type="ECO:0000313" key="2">
    <source>
        <dbReference type="Proteomes" id="UP000824782"/>
    </source>
</evidence>
<organism evidence="1 2">
    <name type="scientific">Engystomops pustulosus</name>
    <name type="common">Tungara frog</name>
    <name type="synonym">Physalaemus pustulosus</name>
    <dbReference type="NCBI Taxonomy" id="76066"/>
    <lineage>
        <taxon>Eukaryota</taxon>
        <taxon>Metazoa</taxon>
        <taxon>Chordata</taxon>
        <taxon>Craniata</taxon>
        <taxon>Vertebrata</taxon>
        <taxon>Euteleostomi</taxon>
        <taxon>Amphibia</taxon>
        <taxon>Batrachia</taxon>
        <taxon>Anura</taxon>
        <taxon>Neobatrachia</taxon>
        <taxon>Hyloidea</taxon>
        <taxon>Leptodactylidae</taxon>
        <taxon>Leiuperinae</taxon>
        <taxon>Engystomops</taxon>
    </lineage>
</organism>
<accession>A0AAV7DF03</accession>
<reference evidence="1" key="1">
    <citation type="thesis" date="2020" institute="ProQuest LLC" country="789 East Eisenhower Parkway, Ann Arbor, MI, USA">
        <title>Comparative Genomics and Chromosome Evolution.</title>
        <authorList>
            <person name="Mudd A.B."/>
        </authorList>
    </citation>
    <scope>NUCLEOTIDE SEQUENCE</scope>
    <source>
        <strain evidence="1">237g6f4</strain>
        <tissue evidence="1">Blood</tissue>
    </source>
</reference>
<dbReference type="PANTHER" id="PTHR10957">
    <property type="entry name" value="RAP1 GTPASE-GDP DISSOCIATION STIMULATOR 1"/>
    <property type="match status" value="1"/>
</dbReference>
<evidence type="ECO:0000313" key="1">
    <source>
        <dbReference type="EMBL" id="KAG8594647.1"/>
    </source>
</evidence>
<sequence>MVVEQLVKQLKRADNHERVEIIIEVLQMLAENEPLKIQLVDACAQETLCDILQRLQDSSQTEDMCTMKSSSDLIVSLLLGGKHIILKMRGTIQDIYCIGK</sequence>
<dbReference type="Proteomes" id="UP000824782">
    <property type="component" value="Unassembled WGS sequence"/>
</dbReference>
<protein>
    <submittedName>
        <fullName evidence="1">Uncharacterized protein</fullName>
    </submittedName>
</protein>
<dbReference type="AlphaFoldDB" id="A0AAV7DF03"/>
<dbReference type="EMBL" id="WNYA01000001">
    <property type="protein sequence ID" value="KAG8594647.1"/>
    <property type="molecule type" value="Genomic_DNA"/>
</dbReference>
<dbReference type="GO" id="GO:0005085">
    <property type="term" value="F:guanyl-nucleotide exchange factor activity"/>
    <property type="evidence" value="ECO:0007669"/>
    <property type="project" value="InterPro"/>
</dbReference>
<name>A0AAV7DF03_ENGPU</name>
<gene>
    <name evidence="1" type="ORF">GDO81_001279</name>
</gene>
<comment type="caution">
    <text evidence="1">The sequence shown here is derived from an EMBL/GenBank/DDBJ whole genome shotgun (WGS) entry which is preliminary data.</text>
</comment>
<dbReference type="InterPro" id="IPR040144">
    <property type="entry name" value="RAP1GDS1"/>
</dbReference>
<proteinExistence type="predicted"/>
<keyword evidence="2" id="KW-1185">Reference proteome</keyword>